<reference evidence="2" key="1">
    <citation type="submission" date="2018-04" db="EMBL/GenBank/DDBJ databases">
        <authorList>
            <person name="Cornet L."/>
        </authorList>
    </citation>
    <scope>NUCLEOTIDE SEQUENCE [LARGE SCALE GENOMIC DNA]</scope>
</reference>
<proteinExistence type="predicted"/>
<dbReference type="EMBL" id="QBMC01000003">
    <property type="protein sequence ID" value="PZO23194.1"/>
    <property type="molecule type" value="Genomic_DNA"/>
</dbReference>
<organism evidence="1 2">
    <name type="scientific">Leptolyngbya foveolarum</name>
    <dbReference type="NCBI Taxonomy" id="47253"/>
    <lineage>
        <taxon>Bacteria</taxon>
        <taxon>Bacillati</taxon>
        <taxon>Cyanobacteriota</taxon>
        <taxon>Cyanophyceae</taxon>
        <taxon>Leptolyngbyales</taxon>
        <taxon>Leptolyngbyaceae</taxon>
        <taxon>Leptolyngbya group</taxon>
        <taxon>Leptolyngbya</taxon>
    </lineage>
</organism>
<dbReference type="AlphaFoldDB" id="A0A2W4USR3"/>
<evidence type="ECO:0008006" key="3">
    <source>
        <dbReference type="Google" id="ProtNLM"/>
    </source>
</evidence>
<dbReference type="Pfam" id="PF14217">
    <property type="entry name" value="DUF4327"/>
    <property type="match status" value="1"/>
</dbReference>
<dbReference type="InterPro" id="IPR025477">
    <property type="entry name" value="DUF4327"/>
</dbReference>
<name>A0A2W4USR3_9CYAN</name>
<comment type="caution">
    <text evidence="1">The sequence shown here is derived from an EMBL/GenBank/DDBJ whole genome shotgun (WGS) entry which is preliminary data.</text>
</comment>
<sequence length="73" mass="8490">MLTERRCSISSIQEDVQALVEKGTIAKRQQIYALARYYSTAEWRSVEQVLEVNEYLLRDSVCDLIGSESWMND</sequence>
<reference evidence="1 2" key="2">
    <citation type="submission" date="2018-06" db="EMBL/GenBank/DDBJ databases">
        <title>Metagenomic assembly of (sub)arctic Cyanobacteria and their associated microbiome from non-axenic cultures.</title>
        <authorList>
            <person name="Baurain D."/>
        </authorList>
    </citation>
    <scope>NUCLEOTIDE SEQUENCE [LARGE SCALE GENOMIC DNA]</scope>
    <source>
        <strain evidence="1">ULC129bin1</strain>
    </source>
</reference>
<accession>A0A2W4USR3</accession>
<evidence type="ECO:0000313" key="2">
    <source>
        <dbReference type="Proteomes" id="UP000249354"/>
    </source>
</evidence>
<gene>
    <name evidence="1" type="ORF">DCF25_00780</name>
</gene>
<evidence type="ECO:0000313" key="1">
    <source>
        <dbReference type="EMBL" id="PZO23194.1"/>
    </source>
</evidence>
<dbReference type="Proteomes" id="UP000249354">
    <property type="component" value="Unassembled WGS sequence"/>
</dbReference>
<protein>
    <recommendedName>
        <fullName evidence="3">DUF4327 domain-containing protein</fullName>
    </recommendedName>
</protein>